<accession>A0AAX0VTI5</accession>
<dbReference type="InterPro" id="IPR027417">
    <property type="entry name" value="P-loop_NTPase"/>
</dbReference>
<organism evidence="2 5">
    <name type="scientific">Pseudomonas guariconensis</name>
    <dbReference type="NCBI Taxonomy" id="1288410"/>
    <lineage>
        <taxon>Bacteria</taxon>
        <taxon>Pseudomonadati</taxon>
        <taxon>Pseudomonadota</taxon>
        <taxon>Gammaproteobacteria</taxon>
        <taxon>Pseudomonadales</taxon>
        <taxon>Pseudomonadaceae</taxon>
        <taxon>Pseudomonas</taxon>
    </lineage>
</organism>
<proteinExistence type="predicted"/>
<gene>
    <name evidence="2" type="ORF">CXG49_17210</name>
    <name evidence="3" type="ORF">CXG53_19235</name>
</gene>
<dbReference type="Proteomes" id="UP000234839">
    <property type="component" value="Unassembled WGS sequence"/>
</dbReference>
<reference evidence="4 5" key="1">
    <citation type="submission" date="2017-12" db="EMBL/GenBank/DDBJ databases">
        <title>Detection of the carbapenemase gene blaVIM-5 in members of the Pseudomonas putida group isolated from polluted Nigerian wetlands.</title>
        <authorList>
            <person name="Adelowo O."/>
            <person name="Vollmers J."/>
            <person name="Maeusezahl I."/>
            <person name="Kaster A.-K."/>
            <person name="Mueller J.A."/>
        </authorList>
    </citation>
    <scope>NUCLEOTIDE SEQUENCE [LARGE SCALE GENOMIC DNA]</scope>
    <source>
        <strain evidence="3 4">MR119</strain>
        <strain evidence="2 5">MR144</strain>
    </source>
</reference>
<name>A0AAX0VTI5_9PSED</name>
<dbReference type="EMBL" id="PJCP01000017">
    <property type="protein sequence ID" value="PLV22676.1"/>
    <property type="molecule type" value="Genomic_DNA"/>
</dbReference>
<protein>
    <recommendedName>
        <fullName evidence="1">ATPase AAA-type core domain-containing protein</fullName>
    </recommendedName>
</protein>
<sequence length="81" mass="9059">MSNRSVLVYGPQGCGKSTHADAIAKALGLNKIHDDWEPDTPFAMLDTLILTNNCENHRPFTRRLMSFDQAMQIARQEGTIV</sequence>
<dbReference type="GO" id="GO:0005524">
    <property type="term" value="F:ATP binding"/>
    <property type="evidence" value="ECO:0007669"/>
    <property type="project" value="InterPro"/>
</dbReference>
<dbReference type="AlphaFoldDB" id="A0AAX0VTI5"/>
<dbReference type="EMBL" id="PJCQ01000017">
    <property type="protein sequence ID" value="PLV17736.1"/>
    <property type="molecule type" value="Genomic_DNA"/>
</dbReference>
<feature type="domain" description="ATPase AAA-type core" evidence="1">
    <location>
        <begin position="6"/>
        <end position="30"/>
    </location>
</feature>
<dbReference type="InterPro" id="IPR003959">
    <property type="entry name" value="ATPase_AAA_core"/>
</dbReference>
<keyword evidence="4" id="KW-1185">Reference proteome</keyword>
<evidence type="ECO:0000313" key="5">
    <source>
        <dbReference type="Proteomes" id="UP000234878"/>
    </source>
</evidence>
<dbReference type="GO" id="GO:0016887">
    <property type="term" value="F:ATP hydrolysis activity"/>
    <property type="evidence" value="ECO:0007669"/>
    <property type="project" value="InterPro"/>
</dbReference>
<evidence type="ECO:0000313" key="3">
    <source>
        <dbReference type="EMBL" id="PLV22676.1"/>
    </source>
</evidence>
<dbReference type="SUPFAM" id="SSF52540">
    <property type="entry name" value="P-loop containing nucleoside triphosphate hydrolases"/>
    <property type="match status" value="1"/>
</dbReference>
<dbReference type="Pfam" id="PF00004">
    <property type="entry name" value="AAA"/>
    <property type="match status" value="1"/>
</dbReference>
<evidence type="ECO:0000259" key="1">
    <source>
        <dbReference type="Pfam" id="PF00004"/>
    </source>
</evidence>
<comment type="caution">
    <text evidence="2">The sequence shown here is derived from an EMBL/GenBank/DDBJ whole genome shotgun (WGS) entry which is preliminary data.</text>
</comment>
<dbReference type="Proteomes" id="UP000234878">
    <property type="component" value="Unassembled WGS sequence"/>
</dbReference>
<dbReference type="RefSeq" id="WP_102082130.1">
    <property type="nucleotide sequence ID" value="NZ_JBELNV010000021.1"/>
</dbReference>
<dbReference type="Gene3D" id="3.40.50.300">
    <property type="entry name" value="P-loop containing nucleotide triphosphate hydrolases"/>
    <property type="match status" value="1"/>
</dbReference>
<evidence type="ECO:0000313" key="4">
    <source>
        <dbReference type="Proteomes" id="UP000234839"/>
    </source>
</evidence>
<evidence type="ECO:0000313" key="2">
    <source>
        <dbReference type="EMBL" id="PLV17736.1"/>
    </source>
</evidence>